<sequence length="75" mass="8512">MLSLVQSLLLGLGLAMVLLALVRYLRRTGNWHALWQVWVGQLKDLNMSEFRFFRSGVALLFVGILVRIVNLTLNG</sequence>
<gene>
    <name evidence="2" type="ORF">SAMN02745129_4527</name>
</gene>
<dbReference type="OrthoDB" id="6184036at2"/>
<feature type="transmembrane region" description="Helical" evidence="1">
    <location>
        <begin position="6"/>
        <end position="25"/>
    </location>
</feature>
<organism evidence="2 3">
    <name type="scientific">Ferrimonas marina</name>
    <dbReference type="NCBI Taxonomy" id="299255"/>
    <lineage>
        <taxon>Bacteria</taxon>
        <taxon>Pseudomonadati</taxon>
        <taxon>Pseudomonadota</taxon>
        <taxon>Gammaproteobacteria</taxon>
        <taxon>Alteromonadales</taxon>
        <taxon>Ferrimonadaceae</taxon>
        <taxon>Ferrimonas</taxon>
    </lineage>
</organism>
<evidence type="ECO:0000256" key="1">
    <source>
        <dbReference type="SAM" id="Phobius"/>
    </source>
</evidence>
<name>A0A1M5YVW9_9GAMM</name>
<dbReference type="AlphaFoldDB" id="A0A1M5YVW9"/>
<evidence type="ECO:0000313" key="3">
    <source>
        <dbReference type="Proteomes" id="UP000184268"/>
    </source>
</evidence>
<feature type="transmembrane region" description="Helical" evidence="1">
    <location>
        <begin position="52"/>
        <end position="73"/>
    </location>
</feature>
<dbReference type="STRING" id="299255.SAMN02745129_4527"/>
<keyword evidence="1" id="KW-1133">Transmembrane helix</keyword>
<dbReference type="RefSeq" id="WP_073326081.1">
    <property type="nucleotide sequence ID" value="NZ_FQXG01000008.1"/>
</dbReference>
<dbReference type="Proteomes" id="UP000184268">
    <property type="component" value="Unassembled WGS sequence"/>
</dbReference>
<protein>
    <submittedName>
        <fullName evidence="2">Uncharacterized protein</fullName>
    </submittedName>
</protein>
<keyword evidence="1" id="KW-0812">Transmembrane</keyword>
<reference evidence="2 3" key="1">
    <citation type="submission" date="2016-11" db="EMBL/GenBank/DDBJ databases">
        <authorList>
            <person name="Jaros S."/>
            <person name="Januszkiewicz K."/>
            <person name="Wedrychowicz H."/>
        </authorList>
    </citation>
    <scope>NUCLEOTIDE SEQUENCE [LARGE SCALE GENOMIC DNA]</scope>
    <source>
        <strain evidence="2 3">DSM 16917</strain>
    </source>
</reference>
<dbReference type="EMBL" id="FQXG01000008">
    <property type="protein sequence ID" value="SHI16115.1"/>
    <property type="molecule type" value="Genomic_DNA"/>
</dbReference>
<keyword evidence="1" id="KW-0472">Membrane</keyword>
<evidence type="ECO:0000313" key="2">
    <source>
        <dbReference type="EMBL" id="SHI16115.1"/>
    </source>
</evidence>
<keyword evidence="3" id="KW-1185">Reference proteome</keyword>
<accession>A0A1M5YVW9</accession>
<proteinExistence type="predicted"/>